<evidence type="ECO:0000256" key="1">
    <source>
        <dbReference type="SAM" id="MobiDB-lite"/>
    </source>
</evidence>
<feature type="compositionally biased region" description="Polar residues" evidence="1">
    <location>
        <begin position="98"/>
        <end position="109"/>
    </location>
</feature>
<feature type="compositionally biased region" description="Basic and acidic residues" evidence="1">
    <location>
        <begin position="76"/>
        <end position="94"/>
    </location>
</feature>
<name>A0A5K3EQZ6_MESCO</name>
<protein>
    <submittedName>
        <fullName evidence="2">Casein kinase I</fullName>
    </submittedName>
</protein>
<dbReference type="WBParaSite" id="MCU_002353-RC">
    <property type="protein sequence ID" value="MCU_002353-RC"/>
    <property type="gene ID" value="MCU_002353"/>
</dbReference>
<reference evidence="2" key="1">
    <citation type="submission" date="2019-11" db="UniProtKB">
        <authorList>
            <consortium name="WormBaseParasite"/>
        </authorList>
    </citation>
    <scope>IDENTIFICATION</scope>
</reference>
<feature type="region of interest" description="Disordered" evidence="1">
    <location>
        <begin position="31"/>
        <end position="109"/>
    </location>
</feature>
<proteinExistence type="predicted"/>
<dbReference type="AlphaFoldDB" id="A0A5K3EQZ6"/>
<accession>A0A5K3EQZ6</accession>
<organism evidence="2">
    <name type="scientific">Mesocestoides corti</name>
    <name type="common">Flatworm</name>
    <dbReference type="NCBI Taxonomy" id="53468"/>
    <lineage>
        <taxon>Eukaryota</taxon>
        <taxon>Metazoa</taxon>
        <taxon>Spiralia</taxon>
        <taxon>Lophotrochozoa</taxon>
        <taxon>Platyhelminthes</taxon>
        <taxon>Cestoda</taxon>
        <taxon>Eucestoda</taxon>
        <taxon>Cyclophyllidea</taxon>
        <taxon>Mesocestoididae</taxon>
        <taxon>Mesocestoides</taxon>
    </lineage>
</organism>
<evidence type="ECO:0000313" key="2">
    <source>
        <dbReference type="WBParaSite" id="MCU_002353-RC"/>
    </source>
</evidence>
<sequence>LERLHFKHYTKPLKILPSYFYATTADPSISNVQSSGAGFSRIPARPHLSATNKHHPHNGVHDDRLNRSSSLSRHIPQSEDPGRPRSYKSPERAVRPPSSATRRQIQPANSYEAHLLAFLDCH</sequence>